<gene>
    <name evidence="1" type="ORF">KK1_023971</name>
</gene>
<organism evidence="1 2">
    <name type="scientific">Cajanus cajan</name>
    <name type="common">Pigeon pea</name>
    <name type="synonym">Cajanus indicus</name>
    <dbReference type="NCBI Taxonomy" id="3821"/>
    <lineage>
        <taxon>Eukaryota</taxon>
        <taxon>Viridiplantae</taxon>
        <taxon>Streptophyta</taxon>
        <taxon>Embryophyta</taxon>
        <taxon>Tracheophyta</taxon>
        <taxon>Spermatophyta</taxon>
        <taxon>Magnoliopsida</taxon>
        <taxon>eudicotyledons</taxon>
        <taxon>Gunneridae</taxon>
        <taxon>Pentapetalae</taxon>
        <taxon>rosids</taxon>
        <taxon>fabids</taxon>
        <taxon>Fabales</taxon>
        <taxon>Fabaceae</taxon>
        <taxon>Papilionoideae</taxon>
        <taxon>50 kb inversion clade</taxon>
        <taxon>NPAAA clade</taxon>
        <taxon>indigoferoid/millettioid clade</taxon>
        <taxon>Phaseoleae</taxon>
        <taxon>Cajanus</taxon>
    </lineage>
</organism>
<dbReference type="PANTHER" id="PTHR47481:SF30">
    <property type="entry name" value="CCHC-TYPE DOMAIN-CONTAINING PROTEIN"/>
    <property type="match status" value="1"/>
</dbReference>
<evidence type="ECO:0008006" key="3">
    <source>
        <dbReference type="Google" id="ProtNLM"/>
    </source>
</evidence>
<dbReference type="Proteomes" id="UP000075243">
    <property type="component" value="Chromosome 5"/>
</dbReference>
<dbReference type="Pfam" id="PF14223">
    <property type="entry name" value="Retrotran_gag_2"/>
    <property type="match status" value="1"/>
</dbReference>
<evidence type="ECO:0000313" key="1">
    <source>
        <dbReference type="EMBL" id="KYP67627.1"/>
    </source>
</evidence>
<keyword evidence="2" id="KW-1185">Reference proteome</keyword>
<sequence>MEPQFKVRMVGYEWCHQMWRNLETYFASQTKARVKQLKIQLRGIKKTTAINQYLLEIKKIVDTLATIGSPLDTTEHIDAIFDGLPEEYDPFVTFVLIRIEDYTVEQIEALLMAHEERLEKHKRSDNVPPHVNLAQGNLHARKQYTIKVGALIIIAMEETLKEAEAREEQIRLIEEVIGNSVKSVERWVI</sequence>
<evidence type="ECO:0000313" key="2">
    <source>
        <dbReference type="Proteomes" id="UP000075243"/>
    </source>
</evidence>
<accession>A0A151TKR5</accession>
<name>A0A151TKR5_CAJCA</name>
<protein>
    <recommendedName>
        <fullName evidence="3">Retrovirus-related Pol polyprotein from transposon TNT 1-94</fullName>
    </recommendedName>
</protein>
<dbReference type="EMBL" id="CM003607">
    <property type="protein sequence ID" value="KYP67627.1"/>
    <property type="molecule type" value="Genomic_DNA"/>
</dbReference>
<proteinExistence type="predicted"/>
<dbReference type="Gramene" id="C.cajan_23291.t">
    <property type="protein sequence ID" value="C.cajan_23291.t.cds1"/>
    <property type="gene ID" value="C.cajan_23291"/>
</dbReference>
<dbReference type="AlphaFoldDB" id="A0A151TKR5"/>
<dbReference type="PANTHER" id="PTHR47481">
    <property type="match status" value="1"/>
</dbReference>
<reference evidence="1 2" key="1">
    <citation type="journal article" date="2012" name="Nat. Biotechnol.">
        <title>Draft genome sequence of pigeonpea (Cajanus cajan), an orphan legume crop of resource-poor farmers.</title>
        <authorList>
            <person name="Varshney R.K."/>
            <person name="Chen W."/>
            <person name="Li Y."/>
            <person name="Bharti A.K."/>
            <person name="Saxena R.K."/>
            <person name="Schlueter J.A."/>
            <person name="Donoghue M.T."/>
            <person name="Azam S."/>
            <person name="Fan G."/>
            <person name="Whaley A.M."/>
            <person name="Farmer A.D."/>
            <person name="Sheridan J."/>
            <person name="Iwata A."/>
            <person name="Tuteja R."/>
            <person name="Penmetsa R.V."/>
            <person name="Wu W."/>
            <person name="Upadhyaya H.D."/>
            <person name="Yang S.P."/>
            <person name="Shah T."/>
            <person name="Saxena K.B."/>
            <person name="Michael T."/>
            <person name="McCombie W.R."/>
            <person name="Yang B."/>
            <person name="Zhang G."/>
            <person name="Yang H."/>
            <person name="Wang J."/>
            <person name="Spillane C."/>
            <person name="Cook D.R."/>
            <person name="May G.D."/>
            <person name="Xu X."/>
            <person name="Jackson S.A."/>
        </authorList>
    </citation>
    <scope>NUCLEOTIDE SEQUENCE [LARGE SCALE GENOMIC DNA]</scope>
    <source>
        <strain evidence="2">cv. Asha</strain>
    </source>
</reference>